<comment type="caution">
    <text evidence="2">The sequence shown here is derived from an EMBL/GenBank/DDBJ whole genome shotgun (WGS) entry which is preliminary data.</text>
</comment>
<dbReference type="SMART" id="SM00530">
    <property type="entry name" value="HTH_XRE"/>
    <property type="match status" value="1"/>
</dbReference>
<organism evidence="2 3">
    <name type="scientific">Zwartia hollandica</name>
    <dbReference type="NCBI Taxonomy" id="324606"/>
    <lineage>
        <taxon>Bacteria</taxon>
        <taxon>Pseudomonadati</taxon>
        <taxon>Pseudomonadota</taxon>
        <taxon>Betaproteobacteria</taxon>
        <taxon>Burkholderiales</taxon>
        <taxon>Alcaligenaceae</taxon>
        <taxon>Zwartia</taxon>
    </lineage>
</organism>
<dbReference type="PROSITE" id="PS50943">
    <property type="entry name" value="HTH_CROC1"/>
    <property type="match status" value="1"/>
</dbReference>
<protein>
    <submittedName>
        <fullName evidence="2">Helix-turn-helix domain-containing protein</fullName>
    </submittedName>
</protein>
<dbReference type="SUPFAM" id="SSF47413">
    <property type="entry name" value="lambda repressor-like DNA-binding domains"/>
    <property type="match status" value="1"/>
</dbReference>
<dbReference type="InterPro" id="IPR010982">
    <property type="entry name" value="Lambda_DNA-bd_dom_sf"/>
</dbReference>
<name>A0A953T7S6_9BURK</name>
<accession>A0A953T7S6</accession>
<dbReference type="Proteomes" id="UP000739565">
    <property type="component" value="Unassembled WGS sequence"/>
</dbReference>
<dbReference type="CDD" id="cd00093">
    <property type="entry name" value="HTH_XRE"/>
    <property type="match status" value="1"/>
</dbReference>
<gene>
    <name evidence="2" type="ORF">KZZ10_10140</name>
</gene>
<keyword evidence="3" id="KW-1185">Reference proteome</keyword>
<dbReference type="InterPro" id="IPR001387">
    <property type="entry name" value="Cro/C1-type_HTH"/>
</dbReference>
<evidence type="ECO:0000313" key="3">
    <source>
        <dbReference type="Proteomes" id="UP000739565"/>
    </source>
</evidence>
<reference evidence="2" key="1">
    <citation type="submission" date="2021-07" db="EMBL/GenBank/DDBJ databases">
        <title>New genus and species of the family Alcaligenaceae.</title>
        <authorList>
            <person name="Hahn M.W."/>
        </authorList>
    </citation>
    <scope>NUCLEOTIDE SEQUENCE</scope>
    <source>
        <strain evidence="2">LF4-65</strain>
    </source>
</reference>
<dbReference type="GO" id="GO:0003677">
    <property type="term" value="F:DNA binding"/>
    <property type="evidence" value="ECO:0007669"/>
    <property type="project" value="InterPro"/>
</dbReference>
<sequence length="144" mass="16450">MYHYTECGLKNVWLTNGYQVCKFDGEKAVSITDAEQLHEVIGRTLAAKSTLSAAEIRFLRKELGLSQKRLADLLGSTEQTVSLWERRGRIPTGYDRLIRLLYLENIDGNVKVQELIDRLIELDDRQNVKLVLSDDTRAGWRLAA</sequence>
<evidence type="ECO:0000259" key="1">
    <source>
        <dbReference type="PROSITE" id="PS50943"/>
    </source>
</evidence>
<dbReference type="Gene3D" id="1.10.260.40">
    <property type="entry name" value="lambda repressor-like DNA-binding domains"/>
    <property type="match status" value="1"/>
</dbReference>
<feature type="domain" description="HTH cro/C1-type" evidence="1">
    <location>
        <begin position="56"/>
        <end position="92"/>
    </location>
</feature>
<proteinExistence type="predicted"/>
<dbReference type="EMBL" id="JAHXRI010000007">
    <property type="protein sequence ID" value="MBZ1351004.1"/>
    <property type="molecule type" value="Genomic_DNA"/>
</dbReference>
<evidence type="ECO:0000313" key="2">
    <source>
        <dbReference type="EMBL" id="MBZ1351004.1"/>
    </source>
</evidence>
<dbReference type="Pfam" id="PF01381">
    <property type="entry name" value="HTH_3"/>
    <property type="match status" value="1"/>
</dbReference>
<dbReference type="AlphaFoldDB" id="A0A953T7S6"/>